<dbReference type="AlphaFoldDB" id="A0A368MXN3"/>
<dbReference type="GO" id="GO:0006189">
    <property type="term" value="P:'de novo' IMP biosynthetic process"/>
    <property type="evidence" value="ECO:0007669"/>
    <property type="project" value="UniProtKB-UniRule"/>
</dbReference>
<dbReference type="SUPFAM" id="SSF52440">
    <property type="entry name" value="PreATP-grasp domain"/>
    <property type="match status" value="1"/>
</dbReference>
<sequence>MRILIIGNGGREAAFGKKLAEDSRVTQLYFAKGNATTEKLGRNISLTDNQELVNFAIDEAIDLTIVGPEAFLVSGIVDDFRKAGLRIFGPEKKVAKLEGSKAYSKKFMQEYGVKTAEANIFTSYVEARNFLEKQKFPLIIKASGLAQGKGVVLANNKDEAMKTIHDFMIAKIYGDAGIEVVIEEYLRGFEASIICFSNGKELYPCIAAKDYKKAGNGNKGSNTGGMGSVAPSPEFSEKHFEDFRTNILEPTVNGLKDQYLMFRGFIFFGLMVTDKGCHLLEYNMRSGDPETQVILPLLENNLLDTINNCIDGNDIELKFKDEKAVCLVMASGGYPGKYDTGFEIRNLDKTEDVTVYLSGASTKAGTVYTTGGRVVNLVATASTFGEAREKVYAAANIIHFDYAFYREDIADF</sequence>
<dbReference type="InterPro" id="IPR011054">
    <property type="entry name" value="Rudment_hybrid_motif"/>
</dbReference>
<reference evidence="13 14" key="1">
    <citation type="submission" date="2018-07" db="EMBL/GenBank/DDBJ databases">
        <title>Chryseobacterium lacus sp. nov., isolated from lake water.</title>
        <authorList>
            <person name="Li C.-M."/>
        </authorList>
    </citation>
    <scope>NUCLEOTIDE SEQUENCE [LARGE SCALE GENOMIC DNA]</scope>
    <source>
        <strain evidence="13 14">YLOS41</strain>
    </source>
</reference>
<evidence type="ECO:0000259" key="12">
    <source>
        <dbReference type="PROSITE" id="PS50975"/>
    </source>
</evidence>
<dbReference type="OrthoDB" id="9807240at2"/>
<dbReference type="Gene3D" id="3.40.50.20">
    <property type="match status" value="1"/>
</dbReference>
<dbReference type="InterPro" id="IPR020560">
    <property type="entry name" value="PRibGlycinamide_synth_C-dom"/>
</dbReference>
<evidence type="ECO:0000256" key="4">
    <source>
        <dbReference type="ARBA" id="ARBA00022741"/>
    </source>
</evidence>
<dbReference type="GO" id="GO:0005524">
    <property type="term" value="F:ATP binding"/>
    <property type="evidence" value="ECO:0007669"/>
    <property type="project" value="UniProtKB-UniRule"/>
</dbReference>
<dbReference type="SUPFAM" id="SSF51246">
    <property type="entry name" value="Rudiment single hybrid motif"/>
    <property type="match status" value="1"/>
</dbReference>
<comment type="caution">
    <text evidence="13">The sequence shown here is derived from an EMBL/GenBank/DDBJ whole genome shotgun (WGS) entry which is preliminary data.</text>
</comment>
<dbReference type="SMART" id="SM01209">
    <property type="entry name" value="GARS_A"/>
    <property type="match status" value="1"/>
</dbReference>
<dbReference type="Proteomes" id="UP000252172">
    <property type="component" value="Unassembled WGS sequence"/>
</dbReference>
<dbReference type="InterPro" id="IPR013815">
    <property type="entry name" value="ATP_grasp_subdomain_1"/>
</dbReference>
<evidence type="ECO:0000256" key="9">
    <source>
        <dbReference type="ARBA" id="ARBA00042864"/>
    </source>
</evidence>
<dbReference type="NCBIfam" id="TIGR00877">
    <property type="entry name" value="purD"/>
    <property type="match status" value="1"/>
</dbReference>
<dbReference type="GO" id="GO:0009113">
    <property type="term" value="P:purine nucleobase biosynthetic process"/>
    <property type="evidence" value="ECO:0007669"/>
    <property type="project" value="InterPro"/>
</dbReference>
<keyword evidence="3 10" id="KW-0436">Ligase</keyword>
<evidence type="ECO:0000256" key="5">
    <source>
        <dbReference type="ARBA" id="ARBA00022755"/>
    </source>
</evidence>
<keyword evidence="5 10" id="KW-0658">Purine biosynthesis</keyword>
<keyword evidence="4 11" id="KW-0547">Nucleotide-binding</keyword>
<evidence type="ECO:0000256" key="7">
    <source>
        <dbReference type="ARBA" id="ARBA00038345"/>
    </source>
</evidence>
<dbReference type="PANTHER" id="PTHR43472:SF1">
    <property type="entry name" value="PHOSPHORIBOSYLAMINE--GLYCINE LIGASE, CHLOROPLASTIC"/>
    <property type="match status" value="1"/>
</dbReference>
<dbReference type="UniPathway" id="UPA00074">
    <property type="reaction ID" value="UER00125"/>
</dbReference>
<dbReference type="GO" id="GO:0046872">
    <property type="term" value="F:metal ion binding"/>
    <property type="evidence" value="ECO:0007669"/>
    <property type="project" value="InterPro"/>
</dbReference>
<accession>A0A368MXN3</accession>
<proteinExistence type="inferred from homology"/>
<evidence type="ECO:0000256" key="6">
    <source>
        <dbReference type="ARBA" id="ARBA00022840"/>
    </source>
</evidence>
<gene>
    <name evidence="10" type="primary">purD</name>
    <name evidence="13" type="ORF">DQ356_08175</name>
</gene>
<dbReference type="InterPro" id="IPR020562">
    <property type="entry name" value="PRibGlycinamide_synth_N"/>
</dbReference>
<dbReference type="PROSITE" id="PS50975">
    <property type="entry name" value="ATP_GRASP"/>
    <property type="match status" value="1"/>
</dbReference>
<evidence type="ECO:0000313" key="13">
    <source>
        <dbReference type="EMBL" id="RCU42776.1"/>
    </source>
</evidence>
<evidence type="ECO:0000256" key="3">
    <source>
        <dbReference type="ARBA" id="ARBA00022598"/>
    </source>
</evidence>
<organism evidence="13 14">
    <name type="scientific">Chryseobacterium lacus</name>
    <dbReference type="NCBI Taxonomy" id="2058346"/>
    <lineage>
        <taxon>Bacteria</taxon>
        <taxon>Pseudomonadati</taxon>
        <taxon>Bacteroidota</taxon>
        <taxon>Flavobacteriia</taxon>
        <taxon>Flavobacteriales</taxon>
        <taxon>Weeksellaceae</taxon>
        <taxon>Chryseobacterium group</taxon>
        <taxon>Chryseobacterium</taxon>
    </lineage>
</organism>
<dbReference type="InterPro" id="IPR037123">
    <property type="entry name" value="PRibGlycinamide_synth_C_sf"/>
</dbReference>
<dbReference type="InterPro" id="IPR011761">
    <property type="entry name" value="ATP-grasp"/>
</dbReference>
<dbReference type="Pfam" id="PF01071">
    <property type="entry name" value="GARS_A"/>
    <property type="match status" value="1"/>
</dbReference>
<dbReference type="SMART" id="SM01210">
    <property type="entry name" value="GARS_C"/>
    <property type="match status" value="1"/>
</dbReference>
<dbReference type="Pfam" id="PF02844">
    <property type="entry name" value="GARS_N"/>
    <property type="match status" value="1"/>
</dbReference>
<evidence type="ECO:0000256" key="8">
    <source>
        <dbReference type="ARBA" id="ARBA00042242"/>
    </source>
</evidence>
<evidence type="ECO:0000256" key="10">
    <source>
        <dbReference type="HAMAP-Rule" id="MF_00138"/>
    </source>
</evidence>
<evidence type="ECO:0000256" key="11">
    <source>
        <dbReference type="PROSITE-ProRule" id="PRU00409"/>
    </source>
</evidence>
<dbReference type="InterPro" id="IPR020561">
    <property type="entry name" value="PRibGlycinamid_synth_ATP-grasp"/>
</dbReference>
<dbReference type="EMBL" id="QPIE01000005">
    <property type="protein sequence ID" value="RCU42776.1"/>
    <property type="molecule type" value="Genomic_DNA"/>
</dbReference>
<dbReference type="EC" id="6.3.4.13" evidence="2 10"/>
<comment type="catalytic activity">
    <reaction evidence="10">
        <text>5-phospho-beta-D-ribosylamine + glycine + ATP = N(1)-(5-phospho-beta-D-ribosyl)glycinamide + ADP + phosphate + H(+)</text>
        <dbReference type="Rhea" id="RHEA:17453"/>
        <dbReference type="ChEBI" id="CHEBI:15378"/>
        <dbReference type="ChEBI" id="CHEBI:30616"/>
        <dbReference type="ChEBI" id="CHEBI:43474"/>
        <dbReference type="ChEBI" id="CHEBI:57305"/>
        <dbReference type="ChEBI" id="CHEBI:58681"/>
        <dbReference type="ChEBI" id="CHEBI:143788"/>
        <dbReference type="ChEBI" id="CHEBI:456216"/>
        <dbReference type="EC" id="6.3.4.13"/>
    </reaction>
</comment>
<protein>
    <recommendedName>
        <fullName evidence="2 10">Phosphoribosylamine--glycine ligase</fullName>
        <ecNumber evidence="2 10">6.3.4.13</ecNumber>
    </recommendedName>
    <alternativeName>
        <fullName evidence="10">GARS</fullName>
    </alternativeName>
    <alternativeName>
        <fullName evidence="8 10">Glycinamide ribonucleotide synthetase</fullName>
    </alternativeName>
    <alternativeName>
        <fullName evidence="9 10">Phosphoribosylglycinamide synthetase</fullName>
    </alternativeName>
</protein>
<dbReference type="SUPFAM" id="SSF56059">
    <property type="entry name" value="Glutathione synthetase ATP-binding domain-like"/>
    <property type="match status" value="1"/>
</dbReference>
<dbReference type="Gene3D" id="3.90.600.10">
    <property type="entry name" value="Phosphoribosylglycinamide synthetase, C-terminal domain"/>
    <property type="match status" value="1"/>
</dbReference>
<evidence type="ECO:0000256" key="2">
    <source>
        <dbReference type="ARBA" id="ARBA00013255"/>
    </source>
</evidence>
<dbReference type="Gene3D" id="3.30.470.20">
    <property type="entry name" value="ATP-grasp fold, B domain"/>
    <property type="match status" value="1"/>
</dbReference>
<dbReference type="InterPro" id="IPR000115">
    <property type="entry name" value="PRibGlycinamide_synth"/>
</dbReference>
<dbReference type="Pfam" id="PF02843">
    <property type="entry name" value="GARS_C"/>
    <property type="match status" value="1"/>
</dbReference>
<comment type="pathway">
    <text evidence="1 10">Purine metabolism; IMP biosynthesis via de novo pathway; N(1)-(5-phospho-D-ribosyl)glycinamide from 5-phospho-alpha-D-ribose 1-diphosphate: step 2/2.</text>
</comment>
<dbReference type="HAMAP" id="MF_00138">
    <property type="entry name" value="GARS"/>
    <property type="match status" value="1"/>
</dbReference>
<evidence type="ECO:0000313" key="14">
    <source>
        <dbReference type="Proteomes" id="UP000252172"/>
    </source>
</evidence>
<dbReference type="InterPro" id="IPR016185">
    <property type="entry name" value="PreATP-grasp_dom_sf"/>
</dbReference>
<dbReference type="GO" id="GO:0004637">
    <property type="term" value="F:phosphoribosylamine-glycine ligase activity"/>
    <property type="evidence" value="ECO:0007669"/>
    <property type="project" value="UniProtKB-UniRule"/>
</dbReference>
<keyword evidence="14" id="KW-1185">Reference proteome</keyword>
<dbReference type="PANTHER" id="PTHR43472">
    <property type="entry name" value="PHOSPHORIBOSYLAMINE--GLYCINE LIGASE"/>
    <property type="match status" value="1"/>
</dbReference>
<dbReference type="RefSeq" id="WP_114303988.1">
    <property type="nucleotide sequence ID" value="NZ_QPIE01000005.1"/>
</dbReference>
<feature type="domain" description="ATP-grasp" evidence="12">
    <location>
        <begin position="105"/>
        <end position="311"/>
    </location>
</feature>
<dbReference type="Gene3D" id="3.30.1490.20">
    <property type="entry name" value="ATP-grasp fold, A domain"/>
    <property type="match status" value="1"/>
</dbReference>
<keyword evidence="6 11" id="KW-0067">ATP-binding</keyword>
<evidence type="ECO:0000256" key="1">
    <source>
        <dbReference type="ARBA" id="ARBA00005174"/>
    </source>
</evidence>
<comment type="similarity">
    <text evidence="7 10">Belongs to the GARS family.</text>
</comment>
<name>A0A368MXN3_9FLAO</name>